<comment type="caution">
    <text evidence="3">The sequence shown here is derived from an EMBL/GenBank/DDBJ whole genome shotgun (WGS) entry which is preliminary data.</text>
</comment>
<evidence type="ECO:0000256" key="2">
    <source>
        <dbReference type="SAM" id="SignalP"/>
    </source>
</evidence>
<feature type="transmembrane region" description="Helical" evidence="1">
    <location>
        <begin position="448"/>
        <end position="473"/>
    </location>
</feature>
<feature type="transmembrane region" description="Helical" evidence="1">
    <location>
        <begin position="192"/>
        <end position="213"/>
    </location>
</feature>
<evidence type="ECO:0000313" key="4">
    <source>
        <dbReference type="Proteomes" id="UP001230268"/>
    </source>
</evidence>
<feature type="transmembrane region" description="Helical" evidence="1">
    <location>
        <begin position="729"/>
        <end position="748"/>
    </location>
</feature>
<keyword evidence="1" id="KW-0472">Membrane</keyword>
<evidence type="ECO:0000256" key="1">
    <source>
        <dbReference type="SAM" id="Phobius"/>
    </source>
</evidence>
<feature type="transmembrane region" description="Helical" evidence="1">
    <location>
        <begin position="587"/>
        <end position="614"/>
    </location>
</feature>
<sequence>MSVCDVFLALGASVASCPKECPFWSQNAVWKNVGVCTVAENCNVYNPILNYADKTSNVCLPCAVHGCAKCEYSEEALGRVARGSDSELVLPDVCLQCAPGYRMTDEGRRCYLVNSNLWTRLLYVAISVLVLSSTALALNFLLRPGKFWENVEKYKAAMEAQKSELEAIDADGGFFHRLYAFLHVDVLGVGGILYFRFVLFMVLVTLVLLVISISHSHIRCAGMIRVFKAPFTLDKPAEVPLSHRLFSWFGMSPTSQLKEHFLNFKYVDDAIEWSVEQYANDTARTMRILYICVMICTVAFMISQRDFLLSYFKENSLVQNFTLILHRAPPLHTLEDFIQNATTVRPKSVTVAYDLSHVDDGMKEFLDVQDEDSHVYLNIEMAEEHRRILKKLNPTGTAFAVFETIQDLEVARTSLRNTGICDADYCDMEPEDVIWANIGKEEQILTNIISMSGVIVSLQVAWTFVFFLPYATYMIHSDSSDILEAMWLTIFVTVGSSIVAVSINKAIDKIEFVSRGSVASYKMWVSFVTDVINTGLSVLLAHFINYGGRFKVVSVVKDFTKYMTTPAFKVGEEVSVSMSLNSYMVNVLLFIPTFLFLYIYYGSTLITAVLVLAADLNEKQIAQFVRYPMFDFPGRFSDFIVKFTCSLLLQFVIRSKSQAIMISVSLLVGFLLSYIMDTYMIENKTGRVKINGYQCFYNALRIWSIPTGVLAACPSYWRWRSQDGKPITPFIMFFLHVSCYWWFMSVIFNCRSSFGRTEVNTSETDYTLVNPVYKLKRLTTATI</sequence>
<keyword evidence="4" id="KW-1185">Reference proteome</keyword>
<feature type="transmembrane region" description="Helical" evidence="1">
    <location>
        <begin position="121"/>
        <end position="142"/>
    </location>
</feature>
<protein>
    <submittedName>
        <fullName evidence="3">Uncharacterized protein</fullName>
    </submittedName>
</protein>
<organism evidence="3 4">
    <name type="scientific">Babesia gibsoni</name>
    <dbReference type="NCBI Taxonomy" id="33632"/>
    <lineage>
        <taxon>Eukaryota</taxon>
        <taxon>Sar</taxon>
        <taxon>Alveolata</taxon>
        <taxon>Apicomplexa</taxon>
        <taxon>Aconoidasida</taxon>
        <taxon>Piroplasmida</taxon>
        <taxon>Babesiidae</taxon>
        <taxon>Babesia</taxon>
    </lineage>
</organism>
<reference evidence="3" key="1">
    <citation type="submission" date="2023-08" db="EMBL/GenBank/DDBJ databases">
        <title>Draft sequence of the Babesia gibsoni genome.</title>
        <authorList>
            <person name="Yamagishi J.Y."/>
            <person name="Xuan X.X."/>
        </authorList>
    </citation>
    <scope>NUCLEOTIDE SEQUENCE</scope>
    <source>
        <strain evidence="3">Azabu</strain>
    </source>
</reference>
<feature type="transmembrane region" description="Helical" evidence="1">
    <location>
        <begin position="524"/>
        <end position="544"/>
    </location>
</feature>
<feature type="transmembrane region" description="Helical" evidence="1">
    <location>
        <begin position="659"/>
        <end position="676"/>
    </location>
</feature>
<evidence type="ECO:0000313" key="3">
    <source>
        <dbReference type="EMBL" id="KAK1444995.1"/>
    </source>
</evidence>
<dbReference type="AlphaFoldDB" id="A0AAD8PGV2"/>
<dbReference type="EMBL" id="JAVEPI010000001">
    <property type="protein sequence ID" value="KAK1444995.1"/>
    <property type="molecule type" value="Genomic_DNA"/>
</dbReference>
<keyword evidence="1" id="KW-0812">Transmembrane</keyword>
<accession>A0AAD8PGV2</accession>
<feature type="chain" id="PRO_5042212327" evidence="2">
    <location>
        <begin position="17"/>
        <end position="783"/>
    </location>
</feature>
<dbReference type="Proteomes" id="UP001230268">
    <property type="component" value="Unassembled WGS sequence"/>
</dbReference>
<keyword evidence="2" id="KW-0732">Signal</keyword>
<feature type="signal peptide" evidence="2">
    <location>
        <begin position="1"/>
        <end position="16"/>
    </location>
</feature>
<keyword evidence="1" id="KW-1133">Transmembrane helix</keyword>
<feature type="transmembrane region" description="Helical" evidence="1">
    <location>
        <begin position="696"/>
        <end position="717"/>
    </location>
</feature>
<name>A0AAD8PGV2_BABGI</name>
<proteinExistence type="predicted"/>
<gene>
    <name evidence="3" type="ORF">BgAZ_109010</name>
</gene>
<feature type="transmembrane region" description="Helical" evidence="1">
    <location>
        <begin position="485"/>
        <end position="503"/>
    </location>
</feature>
<feature type="transmembrane region" description="Helical" evidence="1">
    <location>
        <begin position="635"/>
        <end position="653"/>
    </location>
</feature>